<dbReference type="EMBL" id="JBHTHR010000496">
    <property type="protein sequence ID" value="MFD0802515.1"/>
    <property type="molecule type" value="Genomic_DNA"/>
</dbReference>
<comment type="caution">
    <text evidence="6">The sequence shown here is derived from an EMBL/GenBank/DDBJ whole genome shotgun (WGS) entry which is preliminary data.</text>
</comment>
<evidence type="ECO:0000313" key="6">
    <source>
        <dbReference type="EMBL" id="MFD0802515.1"/>
    </source>
</evidence>
<evidence type="ECO:0000256" key="3">
    <source>
        <dbReference type="ARBA" id="ARBA00022679"/>
    </source>
</evidence>
<sequence length="120" mass="12760">VRAVCESIAYAARHCLEAAGLGGDLAVCGGGSRSRAWMQVFADVLGRSVILPSDDAIGVRGATAAAWRALGEVPDEARWLAQGERVLPRTETSARYAEGYARYRAHLDSARSLWASDTPA</sequence>
<dbReference type="Proteomes" id="UP001596956">
    <property type="component" value="Unassembled WGS sequence"/>
</dbReference>
<dbReference type="Pfam" id="PF02782">
    <property type="entry name" value="FGGY_C"/>
    <property type="match status" value="1"/>
</dbReference>
<keyword evidence="4 6" id="KW-0418">Kinase</keyword>
<keyword evidence="7" id="KW-1185">Reference proteome</keyword>
<organism evidence="6 7">
    <name type="scientific">Streptomonospora algeriensis</name>
    <dbReference type="NCBI Taxonomy" id="995084"/>
    <lineage>
        <taxon>Bacteria</taxon>
        <taxon>Bacillati</taxon>
        <taxon>Actinomycetota</taxon>
        <taxon>Actinomycetes</taxon>
        <taxon>Streptosporangiales</taxon>
        <taxon>Nocardiopsidaceae</taxon>
        <taxon>Streptomonospora</taxon>
    </lineage>
</organism>
<dbReference type="PANTHER" id="PTHR43095">
    <property type="entry name" value="SUGAR KINASE"/>
    <property type="match status" value="1"/>
</dbReference>
<evidence type="ECO:0000259" key="5">
    <source>
        <dbReference type="Pfam" id="PF02782"/>
    </source>
</evidence>
<accession>A0ABW3BHJ2</accession>
<proteinExistence type="inferred from homology"/>
<keyword evidence="3" id="KW-0808">Transferase</keyword>
<evidence type="ECO:0000256" key="2">
    <source>
        <dbReference type="ARBA" id="ARBA00022629"/>
    </source>
</evidence>
<dbReference type="GO" id="GO:0016301">
    <property type="term" value="F:kinase activity"/>
    <property type="evidence" value="ECO:0007669"/>
    <property type="project" value="UniProtKB-KW"/>
</dbReference>
<comment type="similarity">
    <text evidence="1">Belongs to the FGGY kinase family.</text>
</comment>
<dbReference type="PANTHER" id="PTHR43095:SF5">
    <property type="entry name" value="XYLULOSE KINASE"/>
    <property type="match status" value="1"/>
</dbReference>
<feature type="non-terminal residue" evidence="6">
    <location>
        <position position="1"/>
    </location>
</feature>
<keyword evidence="2" id="KW-0119">Carbohydrate metabolism</keyword>
<dbReference type="InterPro" id="IPR043129">
    <property type="entry name" value="ATPase_NBD"/>
</dbReference>
<evidence type="ECO:0000256" key="4">
    <source>
        <dbReference type="ARBA" id="ARBA00022777"/>
    </source>
</evidence>
<dbReference type="SUPFAM" id="SSF53067">
    <property type="entry name" value="Actin-like ATPase domain"/>
    <property type="match status" value="1"/>
</dbReference>
<feature type="domain" description="Carbohydrate kinase FGGY C-terminal" evidence="5">
    <location>
        <begin position="1"/>
        <end position="69"/>
    </location>
</feature>
<dbReference type="Gene3D" id="3.30.420.40">
    <property type="match status" value="1"/>
</dbReference>
<protein>
    <submittedName>
        <fullName evidence="6">FGGY-family carbohydrate kinase</fullName>
    </submittedName>
</protein>
<dbReference type="InterPro" id="IPR050406">
    <property type="entry name" value="FGGY_Carb_Kinase"/>
</dbReference>
<evidence type="ECO:0000256" key="1">
    <source>
        <dbReference type="ARBA" id="ARBA00009156"/>
    </source>
</evidence>
<name>A0ABW3BHJ2_9ACTN</name>
<keyword evidence="2" id="KW-0859">Xylose metabolism</keyword>
<gene>
    <name evidence="6" type="ORF">ACFQZU_14480</name>
</gene>
<reference evidence="7" key="1">
    <citation type="journal article" date="2019" name="Int. J. Syst. Evol. Microbiol.">
        <title>The Global Catalogue of Microorganisms (GCM) 10K type strain sequencing project: providing services to taxonomists for standard genome sequencing and annotation.</title>
        <authorList>
            <consortium name="The Broad Institute Genomics Platform"/>
            <consortium name="The Broad Institute Genome Sequencing Center for Infectious Disease"/>
            <person name="Wu L."/>
            <person name="Ma J."/>
        </authorList>
    </citation>
    <scope>NUCLEOTIDE SEQUENCE [LARGE SCALE GENOMIC DNA]</scope>
    <source>
        <strain evidence="7">CCUG 63369</strain>
    </source>
</reference>
<dbReference type="InterPro" id="IPR018485">
    <property type="entry name" value="FGGY_C"/>
</dbReference>
<evidence type="ECO:0000313" key="7">
    <source>
        <dbReference type="Proteomes" id="UP001596956"/>
    </source>
</evidence>